<dbReference type="SUPFAM" id="SSF48371">
    <property type="entry name" value="ARM repeat"/>
    <property type="match status" value="1"/>
</dbReference>
<comment type="similarity">
    <text evidence="2">Belongs to the TAF6 family.</text>
</comment>
<dbReference type="Gene3D" id="1.25.40.770">
    <property type="entry name" value="TAF6, C-terminal HEAT repeat domain"/>
    <property type="match status" value="1"/>
</dbReference>
<dbReference type="EMBL" id="MLAK01000960">
    <property type="protein sequence ID" value="OHT00339.1"/>
    <property type="molecule type" value="Genomic_DNA"/>
</dbReference>
<protein>
    <recommendedName>
        <fullName evidence="10">TAF6 C-terminal HEAT repeat domain-containing protein</fullName>
    </recommendedName>
</protein>
<dbReference type="PANTHER" id="PTHR10221">
    <property type="entry name" value="TRANSCRIPTION INITIATION FACTOR TFIID SUBUNIT 6"/>
    <property type="match status" value="1"/>
</dbReference>
<dbReference type="InterPro" id="IPR037796">
    <property type="entry name" value="TAF6"/>
</dbReference>
<dbReference type="PANTHER" id="PTHR10221:SF9">
    <property type="entry name" value="TRANSCRIPTION INITIATION FACTOR TFIID SUBUNIT 6"/>
    <property type="match status" value="1"/>
</dbReference>
<dbReference type="AlphaFoldDB" id="A0A1J4JMP1"/>
<dbReference type="Pfam" id="PF07571">
    <property type="entry name" value="TAF6_C"/>
    <property type="match status" value="1"/>
</dbReference>
<evidence type="ECO:0000256" key="5">
    <source>
        <dbReference type="ARBA" id="ARBA00023242"/>
    </source>
</evidence>
<dbReference type="OrthoDB" id="361039at2759"/>
<keyword evidence="5" id="KW-0539">Nucleus</keyword>
<dbReference type="VEuPathDB" id="TrichDB:TRFO_08010"/>
<dbReference type="GO" id="GO:0046982">
    <property type="term" value="F:protein heterodimerization activity"/>
    <property type="evidence" value="ECO:0007669"/>
    <property type="project" value="InterPro"/>
</dbReference>
<keyword evidence="9" id="KW-1185">Reference proteome</keyword>
<evidence type="ECO:0000313" key="9">
    <source>
        <dbReference type="Proteomes" id="UP000179807"/>
    </source>
</evidence>
<dbReference type="Pfam" id="PF02969">
    <property type="entry name" value="TAF"/>
    <property type="match status" value="1"/>
</dbReference>
<proteinExistence type="inferred from homology"/>
<name>A0A1J4JMP1_9EUKA</name>
<dbReference type="InterPro" id="IPR004823">
    <property type="entry name" value="TAF_TATA-bd_Histone-like_dom"/>
</dbReference>
<evidence type="ECO:0000256" key="4">
    <source>
        <dbReference type="ARBA" id="ARBA00023163"/>
    </source>
</evidence>
<evidence type="ECO:0000256" key="1">
    <source>
        <dbReference type="ARBA" id="ARBA00004123"/>
    </source>
</evidence>
<evidence type="ECO:0000256" key="2">
    <source>
        <dbReference type="ARBA" id="ARBA00007688"/>
    </source>
</evidence>
<keyword evidence="3" id="KW-0805">Transcription regulation</keyword>
<dbReference type="GO" id="GO:0051123">
    <property type="term" value="P:RNA polymerase II preinitiation complex assembly"/>
    <property type="evidence" value="ECO:0007669"/>
    <property type="project" value="TreeGrafter"/>
</dbReference>
<dbReference type="InterPro" id="IPR009072">
    <property type="entry name" value="Histone-fold"/>
</dbReference>
<dbReference type="Gene3D" id="1.10.20.10">
    <property type="entry name" value="Histone, subunit A"/>
    <property type="match status" value="1"/>
</dbReference>
<reference evidence="8" key="1">
    <citation type="submission" date="2016-10" db="EMBL/GenBank/DDBJ databases">
        <authorList>
            <person name="Benchimol M."/>
            <person name="Almeida L.G."/>
            <person name="Vasconcelos A.T."/>
            <person name="Perreira-Neves A."/>
            <person name="Rosa I.A."/>
            <person name="Tasca T."/>
            <person name="Bogo M.R."/>
            <person name="de Souza W."/>
        </authorList>
    </citation>
    <scope>NUCLEOTIDE SEQUENCE [LARGE SCALE GENOMIC DNA]</scope>
    <source>
        <strain evidence="8">K</strain>
    </source>
</reference>
<dbReference type="CDD" id="cd08050">
    <property type="entry name" value="TAF6C"/>
    <property type="match status" value="1"/>
</dbReference>
<dbReference type="GeneID" id="94828747"/>
<organism evidence="8 9">
    <name type="scientific">Tritrichomonas foetus</name>
    <dbReference type="NCBI Taxonomy" id="1144522"/>
    <lineage>
        <taxon>Eukaryota</taxon>
        <taxon>Metamonada</taxon>
        <taxon>Parabasalia</taxon>
        <taxon>Tritrichomonadida</taxon>
        <taxon>Tritrichomonadidae</taxon>
        <taxon>Tritrichomonas</taxon>
    </lineage>
</organism>
<dbReference type="Proteomes" id="UP000179807">
    <property type="component" value="Unassembled WGS sequence"/>
</dbReference>
<feature type="domain" description="TAF6 C-terminal HEAT repeat" evidence="7">
    <location>
        <begin position="190"/>
        <end position="386"/>
    </location>
</feature>
<evidence type="ECO:0000259" key="6">
    <source>
        <dbReference type="Pfam" id="PF02969"/>
    </source>
</evidence>
<comment type="subcellular location">
    <subcellularLocation>
        <location evidence="1">Nucleus</location>
    </subcellularLocation>
</comment>
<evidence type="ECO:0008006" key="10">
    <source>
        <dbReference type="Google" id="ProtNLM"/>
    </source>
</evidence>
<sequence>MSESSRVAVQAIADQLGIPVSRTVINILAQDTEFRIKQIITPAAILHKKTHTPKLTVQQINMVLASQRLPPILGYSSTSSYKIKTLITEDNDELCVVSDPEVQLADVAKNIIKPAPRPIPFNFQWMMVDGIPIERRNPRSRGTKPTIEKGPFSQNESINTINSLNPIYSINSINLMRTFSDMGEQQITNKDVISPDLQHYFEHAVELFDSGDRNQQIPVFEALSTDAGIQPLLPLFLQFLSFRITVGIQDLKNIEKVCLYSLALIENPSLPIPFYAHGFLRVLMTAALRFDSNFEYPNGEFDNDEFLKRFDEQVQYEINVRQIASKSLKRLCKRCVSGFPNIKTVVINAMIQTLFNANSTLAAHCGAILSILKFGPETVAKITPHIPLYVNAIKREIELDNSSNFPFARAALVLVSGILEDALKSQTQPMMRFQVAKTEVDSLLLRIPKE</sequence>
<dbReference type="GO" id="GO:0005669">
    <property type="term" value="C:transcription factor TFIID complex"/>
    <property type="evidence" value="ECO:0007669"/>
    <property type="project" value="InterPro"/>
</dbReference>
<dbReference type="InterPro" id="IPR016024">
    <property type="entry name" value="ARM-type_fold"/>
</dbReference>
<dbReference type="GO" id="GO:0046695">
    <property type="term" value="C:SLIK (SAGA-like) complex"/>
    <property type="evidence" value="ECO:0007669"/>
    <property type="project" value="InterPro"/>
</dbReference>
<dbReference type="GO" id="GO:0016251">
    <property type="term" value="F:RNA polymerase II general transcription initiation factor activity"/>
    <property type="evidence" value="ECO:0007669"/>
    <property type="project" value="InterPro"/>
</dbReference>
<accession>A0A1J4JMP1</accession>
<evidence type="ECO:0000259" key="7">
    <source>
        <dbReference type="Pfam" id="PF07571"/>
    </source>
</evidence>
<dbReference type="GO" id="GO:0000124">
    <property type="term" value="C:SAGA complex"/>
    <property type="evidence" value="ECO:0007669"/>
    <property type="project" value="InterPro"/>
</dbReference>
<dbReference type="RefSeq" id="XP_068353475.1">
    <property type="nucleotide sequence ID" value="XM_068494043.1"/>
</dbReference>
<gene>
    <name evidence="8" type="ORF">TRFO_08010</name>
</gene>
<evidence type="ECO:0000256" key="3">
    <source>
        <dbReference type="ARBA" id="ARBA00023015"/>
    </source>
</evidence>
<evidence type="ECO:0000313" key="8">
    <source>
        <dbReference type="EMBL" id="OHT00339.1"/>
    </source>
</evidence>
<comment type="caution">
    <text evidence="8">The sequence shown here is derived from an EMBL/GenBank/DDBJ whole genome shotgun (WGS) entry which is preliminary data.</text>
</comment>
<dbReference type="InterPro" id="IPR011442">
    <property type="entry name" value="TAF6_C"/>
</dbReference>
<dbReference type="GO" id="GO:0003713">
    <property type="term" value="F:transcription coactivator activity"/>
    <property type="evidence" value="ECO:0007669"/>
    <property type="project" value="TreeGrafter"/>
</dbReference>
<dbReference type="InterPro" id="IPR046344">
    <property type="entry name" value="TAF6_C_sf"/>
</dbReference>
<keyword evidence="4" id="KW-0804">Transcription</keyword>
<feature type="domain" description="TATA box binding protein associated factor (TAF) histone-like fold" evidence="6">
    <location>
        <begin position="2"/>
        <end position="64"/>
    </location>
</feature>